<feature type="non-terminal residue" evidence="2">
    <location>
        <position position="132"/>
    </location>
</feature>
<dbReference type="Proteomes" id="UP000631114">
    <property type="component" value="Unassembled WGS sequence"/>
</dbReference>
<protein>
    <submittedName>
        <fullName evidence="2">Uncharacterized protein</fullName>
    </submittedName>
</protein>
<dbReference type="PANTHER" id="PTHR31133">
    <property type="entry name" value="MEMBRANE PROTEIN"/>
    <property type="match status" value="1"/>
</dbReference>
<dbReference type="PANTHER" id="PTHR31133:SF9">
    <property type="entry name" value="TRANSMEMBRANE PROTEIN"/>
    <property type="match status" value="1"/>
</dbReference>
<comment type="caution">
    <text evidence="2">The sequence shown here is derived from an EMBL/GenBank/DDBJ whole genome shotgun (WGS) entry which is preliminary data.</text>
</comment>
<keyword evidence="1" id="KW-0472">Membrane</keyword>
<feature type="transmembrane region" description="Helical" evidence="1">
    <location>
        <begin position="14"/>
        <end position="42"/>
    </location>
</feature>
<dbReference type="InterPro" id="IPR040229">
    <property type="entry name" value="At3g27390-like"/>
</dbReference>
<evidence type="ECO:0000313" key="3">
    <source>
        <dbReference type="Proteomes" id="UP000631114"/>
    </source>
</evidence>
<dbReference type="OrthoDB" id="1054248at2759"/>
<keyword evidence="1" id="KW-1133">Transmembrane helix</keyword>
<sequence>VNRFVCRLLGFDFVVAYCWALASLAGICSGFFLGLYAAAVAYQENSTKSGLLYVVAVLALFDEYTNDFLYLREGSCFPRYGRFVKRATKKPKVVRTKQPPVRMLSMQMQELKDVVAFGSQPYYHSVPHSLNT</sequence>
<reference evidence="2 3" key="1">
    <citation type="submission" date="2020-10" db="EMBL/GenBank/DDBJ databases">
        <title>The Coptis chinensis genome and diversification of protoberbering-type alkaloids.</title>
        <authorList>
            <person name="Wang B."/>
            <person name="Shu S."/>
            <person name="Song C."/>
            <person name="Liu Y."/>
        </authorList>
    </citation>
    <scope>NUCLEOTIDE SEQUENCE [LARGE SCALE GENOMIC DNA]</scope>
    <source>
        <strain evidence="2">HL-2020</strain>
        <tissue evidence="2">Leaf</tissue>
    </source>
</reference>
<accession>A0A835H091</accession>
<keyword evidence="3" id="KW-1185">Reference proteome</keyword>
<keyword evidence="1" id="KW-0812">Transmembrane</keyword>
<gene>
    <name evidence="2" type="ORF">IFM89_038708</name>
</gene>
<dbReference type="AlphaFoldDB" id="A0A835H091"/>
<name>A0A835H091_9MAGN</name>
<evidence type="ECO:0000256" key="1">
    <source>
        <dbReference type="SAM" id="Phobius"/>
    </source>
</evidence>
<dbReference type="EMBL" id="JADFTS010000009">
    <property type="protein sequence ID" value="KAF9590836.1"/>
    <property type="molecule type" value="Genomic_DNA"/>
</dbReference>
<organism evidence="2 3">
    <name type="scientific">Coptis chinensis</name>
    <dbReference type="NCBI Taxonomy" id="261450"/>
    <lineage>
        <taxon>Eukaryota</taxon>
        <taxon>Viridiplantae</taxon>
        <taxon>Streptophyta</taxon>
        <taxon>Embryophyta</taxon>
        <taxon>Tracheophyta</taxon>
        <taxon>Spermatophyta</taxon>
        <taxon>Magnoliopsida</taxon>
        <taxon>Ranunculales</taxon>
        <taxon>Ranunculaceae</taxon>
        <taxon>Coptidoideae</taxon>
        <taxon>Coptis</taxon>
    </lineage>
</organism>
<proteinExistence type="predicted"/>
<evidence type="ECO:0000313" key="2">
    <source>
        <dbReference type="EMBL" id="KAF9590836.1"/>
    </source>
</evidence>